<reference evidence="2" key="1">
    <citation type="submission" date="2023-06" db="EMBL/GenBank/DDBJ databases">
        <title>Genome-scale phylogeny and comparative genomics of the fungal order Sordariales.</title>
        <authorList>
            <consortium name="Lawrence Berkeley National Laboratory"/>
            <person name="Hensen N."/>
            <person name="Bonometti L."/>
            <person name="Westerberg I."/>
            <person name="Brannstrom I.O."/>
            <person name="Guillou S."/>
            <person name="Cros-Aarteil S."/>
            <person name="Calhoun S."/>
            <person name="Haridas S."/>
            <person name="Kuo A."/>
            <person name="Mondo S."/>
            <person name="Pangilinan J."/>
            <person name="Riley R."/>
            <person name="Labutti K."/>
            <person name="Andreopoulos B."/>
            <person name="Lipzen A."/>
            <person name="Chen C."/>
            <person name="Yanf M."/>
            <person name="Daum C."/>
            <person name="Ng V."/>
            <person name="Clum A."/>
            <person name="Steindorff A."/>
            <person name="Ohm R."/>
            <person name="Martin F."/>
            <person name="Silar P."/>
            <person name="Natvig D."/>
            <person name="Lalanne C."/>
            <person name="Gautier V."/>
            <person name="Ament-Velasquez S.L."/>
            <person name="Kruys A."/>
            <person name="Hutchinson M.I."/>
            <person name="Powell A.J."/>
            <person name="Barry K."/>
            <person name="Miller A.N."/>
            <person name="Grigoriev I.V."/>
            <person name="Debuchy R."/>
            <person name="Gladieux P."/>
            <person name="Thoren M.H."/>
            <person name="Johannesson H."/>
        </authorList>
    </citation>
    <scope>NUCLEOTIDE SEQUENCE</scope>
    <source>
        <strain evidence="2">CBS 540.89</strain>
    </source>
</reference>
<comment type="caution">
    <text evidence="2">The sequence shown here is derived from an EMBL/GenBank/DDBJ whole genome shotgun (WGS) entry which is preliminary data.</text>
</comment>
<dbReference type="AlphaFoldDB" id="A0AA39ZPY7"/>
<keyword evidence="3" id="KW-1185">Reference proteome</keyword>
<feature type="compositionally biased region" description="Low complexity" evidence="1">
    <location>
        <begin position="31"/>
        <end position="56"/>
    </location>
</feature>
<dbReference type="Proteomes" id="UP001172159">
    <property type="component" value="Unassembled WGS sequence"/>
</dbReference>
<evidence type="ECO:0000313" key="3">
    <source>
        <dbReference type="Proteomes" id="UP001172159"/>
    </source>
</evidence>
<protein>
    <submittedName>
        <fullName evidence="2">Uncharacterized protein</fullName>
    </submittedName>
</protein>
<evidence type="ECO:0000256" key="1">
    <source>
        <dbReference type="SAM" id="MobiDB-lite"/>
    </source>
</evidence>
<evidence type="ECO:0000313" key="2">
    <source>
        <dbReference type="EMBL" id="KAK0701522.1"/>
    </source>
</evidence>
<gene>
    <name evidence="2" type="ORF">B0T21DRAFT_353634</name>
</gene>
<accession>A0AA39ZPY7</accession>
<feature type="region of interest" description="Disordered" evidence="1">
    <location>
        <begin position="24"/>
        <end position="79"/>
    </location>
</feature>
<proteinExistence type="predicted"/>
<name>A0AA39ZPY7_9PEZI</name>
<sequence>MKFLSLAIAVTAASTQHMTNHYLLARPTPPSQSRTAASPSPAPEAAPATSRSATSRYTNDRADFTGPCNTREGDKVRPVGGCDGVDVRWISDAGNGVGILQVRDAEGWDEFTVDQCDSPTPTSIRCTYNGGCNSTQV</sequence>
<organism evidence="2 3">
    <name type="scientific">Apiosordaria backusii</name>
    <dbReference type="NCBI Taxonomy" id="314023"/>
    <lineage>
        <taxon>Eukaryota</taxon>
        <taxon>Fungi</taxon>
        <taxon>Dikarya</taxon>
        <taxon>Ascomycota</taxon>
        <taxon>Pezizomycotina</taxon>
        <taxon>Sordariomycetes</taxon>
        <taxon>Sordariomycetidae</taxon>
        <taxon>Sordariales</taxon>
        <taxon>Lasiosphaeriaceae</taxon>
        <taxon>Apiosordaria</taxon>
    </lineage>
</organism>
<dbReference type="EMBL" id="JAUKTV010000027">
    <property type="protein sequence ID" value="KAK0701522.1"/>
    <property type="molecule type" value="Genomic_DNA"/>
</dbReference>